<dbReference type="PROSITE" id="PS50887">
    <property type="entry name" value="GGDEF"/>
    <property type="match status" value="1"/>
</dbReference>
<evidence type="ECO:0000313" key="11">
    <source>
        <dbReference type="Proteomes" id="UP000184204"/>
    </source>
</evidence>
<dbReference type="Pfam" id="PF00072">
    <property type="entry name" value="Response_reg"/>
    <property type="match status" value="1"/>
</dbReference>
<dbReference type="Pfam" id="PF00990">
    <property type="entry name" value="GGDEF"/>
    <property type="match status" value="1"/>
</dbReference>
<dbReference type="NCBIfam" id="TIGR00229">
    <property type="entry name" value="sensory_box"/>
    <property type="match status" value="1"/>
</dbReference>
<keyword evidence="3" id="KW-0597">Phosphoprotein</keyword>
<protein>
    <recommendedName>
        <fullName evidence="1">Stage 0 sporulation protein A homolog</fullName>
    </recommendedName>
</protein>
<dbReference type="GO" id="GO:0071111">
    <property type="term" value="F:cyclic-guanylate-specific phosphodiesterase activity"/>
    <property type="evidence" value="ECO:0007669"/>
    <property type="project" value="InterPro"/>
</dbReference>
<evidence type="ECO:0000259" key="4">
    <source>
        <dbReference type="PROSITE" id="PS50110"/>
    </source>
</evidence>
<evidence type="ECO:0000313" key="8">
    <source>
        <dbReference type="EMBL" id="AMJ40805.1"/>
    </source>
</evidence>
<dbReference type="SUPFAM" id="SSF52172">
    <property type="entry name" value="CheY-like"/>
    <property type="match status" value="1"/>
</dbReference>
<dbReference type="AlphaFoldDB" id="A0A0X1U789"/>
<dbReference type="Pfam" id="PF08447">
    <property type="entry name" value="PAS_3"/>
    <property type="match status" value="1"/>
</dbReference>
<dbReference type="InterPro" id="IPR000014">
    <property type="entry name" value="PAS"/>
</dbReference>
<accession>A0A0X1U789</accession>
<dbReference type="Proteomes" id="UP000184204">
    <property type="component" value="Unassembled WGS sequence"/>
</dbReference>
<dbReference type="Pfam" id="PF00563">
    <property type="entry name" value="EAL"/>
    <property type="match status" value="1"/>
</dbReference>
<feature type="domain" description="Response regulatory" evidence="4">
    <location>
        <begin position="9"/>
        <end position="125"/>
    </location>
</feature>
<feature type="domain" description="PAS" evidence="5">
    <location>
        <begin position="729"/>
        <end position="800"/>
    </location>
</feature>
<dbReference type="InterPro" id="IPR013655">
    <property type="entry name" value="PAS_fold_3"/>
</dbReference>
<dbReference type="InterPro" id="IPR043128">
    <property type="entry name" value="Rev_trsase/Diguanyl_cyclase"/>
</dbReference>
<dbReference type="NCBIfam" id="TIGR00254">
    <property type="entry name" value="GGDEF"/>
    <property type="match status" value="1"/>
</dbReference>
<dbReference type="InterPro" id="IPR029787">
    <property type="entry name" value="Nucleotide_cyclase"/>
</dbReference>
<evidence type="ECO:0000259" key="5">
    <source>
        <dbReference type="PROSITE" id="PS50112"/>
    </source>
</evidence>
<dbReference type="EMBL" id="FQUA01000006">
    <property type="protein sequence ID" value="SHE73858.1"/>
    <property type="molecule type" value="Genomic_DNA"/>
</dbReference>
<dbReference type="GO" id="GO:0000160">
    <property type="term" value="P:phosphorelay signal transduction system"/>
    <property type="evidence" value="ECO:0007669"/>
    <property type="project" value="InterPro"/>
</dbReference>
<dbReference type="SUPFAM" id="SSF55785">
    <property type="entry name" value="PYP-like sensor domain (PAS domain)"/>
    <property type="match status" value="1"/>
</dbReference>
<dbReference type="PANTHER" id="PTHR33121:SF71">
    <property type="entry name" value="OXYGEN SENSOR PROTEIN DOSP"/>
    <property type="match status" value="1"/>
</dbReference>
<dbReference type="InterPro" id="IPR001633">
    <property type="entry name" value="EAL_dom"/>
</dbReference>
<comment type="function">
    <text evidence="2">May play the central regulatory role in sporulation. It may be an element of the effector pathway responsible for the activation of sporulation genes in response to nutritional stress. Spo0A may act in concert with spo0H (a sigma factor) to control the expression of some genes that are critical to the sporulation process.</text>
</comment>
<proteinExistence type="predicted"/>
<dbReference type="InterPro" id="IPR000160">
    <property type="entry name" value="GGDEF_dom"/>
</dbReference>
<dbReference type="RefSeq" id="WP_066049012.1">
    <property type="nucleotide sequence ID" value="NZ_CP014223.1"/>
</dbReference>
<dbReference type="SMART" id="SM00448">
    <property type="entry name" value="REC"/>
    <property type="match status" value="1"/>
</dbReference>
<organism evidence="9 11">
    <name type="scientific">Anaerotignum propionicum DSM 1682</name>
    <dbReference type="NCBI Taxonomy" id="991789"/>
    <lineage>
        <taxon>Bacteria</taxon>
        <taxon>Bacillati</taxon>
        <taxon>Bacillota</taxon>
        <taxon>Clostridia</taxon>
        <taxon>Lachnospirales</taxon>
        <taxon>Anaerotignaceae</taxon>
        <taxon>Anaerotignum</taxon>
    </lineage>
</organism>
<dbReference type="Gene3D" id="3.40.50.2300">
    <property type="match status" value="1"/>
</dbReference>
<dbReference type="EMBL" id="CP014223">
    <property type="protein sequence ID" value="AMJ40805.1"/>
    <property type="molecule type" value="Genomic_DNA"/>
</dbReference>
<dbReference type="SMART" id="SM00052">
    <property type="entry name" value="EAL"/>
    <property type="match status" value="1"/>
</dbReference>
<dbReference type="PROSITE" id="PS50110">
    <property type="entry name" value="RESPONSE_REGULATORY"/>
    <property type="match status" value="1"/>
</dbReference>
<dbReference type="PROSITE" id="PS50112">
    <property type="entry name" value="PAS"/>
    <property type="match status" value="1"/>
</dbReference>
<evidence type="ECO:0000259" key="6">
    <source>
        <dbReference type="PROSITE" id="PS50883"/>
    </source>
</evidence>
<dbReference type="InterPro" id="IPR035919">
    <property type="entry name" value="EAL_sf"/>
</dbReference>
<dbReference type="OrthoDB" id="9805474at2"/>
<feature type="domain" description="EAL" evidence="6">
    <location>
        <begin position="315"/>
        <end position="569"/>
    </location>
</feature>
<dbReference type="InterPro" id="IPR011006">
    <property type="entry name" value="CheY-like_superfamily"/>
</dbReference>
<dbReference type="PANTHER" id="PTHR33121">
    <property type="entry name" value="CYCLIC DI-GMP PHOSPHODIESTERASE PDEF"/>
    <property type="match status" value="1"/>
</dbReference>
<evidence type="ECO:0000313" key="10">
    <source>
        <dbReference type="Proteomes" id="UP000068026"/>
    </source>
</evidence>
<keyword evidence="10" id="KW-1185">Reference proteome</keyword>
<name>A0A0X1U789_ANAPI</name>
<evidence type="ECO:0000256" key="2">
    <source>
        <dbReference type="ARBA" id="ARBA00024867"/>
    </source>
</evidence>
<dbReference type="CDD" id="cd01948">
    <property type="entry name" value="EAL"/>
    <property type="match status" value="1"/>
</dbReference>
<evidence type="ECO:0000256" key="1">
    <source>
        <dbReference type="ARBA" id="ARBA00018672"/>
    </source>
</evidence>
<feature type="modified residue" description="4-aspartylphosphate" evidence="3">
    <location>
        <position position="58"/>
    </location>
</feature>
<evidence type="ECO:0000259" key="7">
    <source>
        <dbReference type="PROSITE" id="PS50887"/>
    </source>
</evidence>
<dbReference type="InterPro" id="IPR035965">
    <property type="entry name" value="PAS-like_dom_sf"/>
</dbReference>
<reference evidence="8 10" key="1">
    <citation type="journal article" date="2016" name="Genome Announc.">
        <title>Complete Genome Sequence of the Amino Acid-Fermenting Clostridium propionicum X2 (DSM 1682).</title>
        <authorList>
            <person name="Poehlein A."/>
            <person name="Schlien K."/>
            <person name="Chowdhury N.P."/>
            <person name="Gottschalk G."/>
            <person name="Buckel W."/>
            <person name="Daniel R."/>
        </authorList>
    </citation>
    <scope>NUCLEOTIDE SEQUENCE [LARGE SCALE GENOMIC DNA]</scope>
    <source>
        <strain evidence="8 10">X2</strain>
    </source>
</reference>
<dbReference type="Gene3D" id="3.20.20.450">
    <property type="entry name" value="EAL domain"/>
    <property type="match status" value="1"/>
</dbReference>
<dbReference type="InterPro" id="IPR001789">
    <property type="entry name" value="Sig_transdc_resp-reg_receiver"/>
</dbReference>
<dbReference type="InterPro" id="IPR050706">
    <property type="entry name" value="Cyclic-di-GMP_PDE-like"/>
</dbReference>
<evidence type="ECO:0000313" key="9">
    <source>
        <dbReference type="EMBL" id="SHE73858.1"/>
    </source>
</evidence>
<reference evidence="9" key="3">
    <citation type="submission" date="2016-11" db="EMBL/GenBank/DDBJ databases">
        <authorList>
            <person name="Varghese N."/>
            <person name="Submissions S."/>
        </authorList>
    </citation>
    <scope>NUCLEOTIDE SEQUENCE</scope>
    <source>
        <strain evidence="9">DSM 1682</strain>
    </source>
</reference>
<reference evidence="11" key="4">
    <citation type="submission" date="2016-11" db="EMBL/GenBank/DDBJ databases">
        <authorList>
            <person name="Jaros S."/>
            <person name="Januszkiewicz K."/>
            <person name="Wedrychowicz H."/>
        </authorList>
    </citation>
    <scope>NUCLEOTIDE SEQUENCE [LARGE SCALE GENOMIC DNA]</scope>
    <source>
        <strain evidence="11">DSM 1682</strain>
    </source>
</reference>
<reference evidence="10" key="2">
    <citation type="submission" date="2016-01" db="EMBL/GenBank/DDBJ databases">
        <authorList>
            <person name="Poehlein A."/>
            <person name="Schlien K."/>
            <person name="Gottschalk G."/>
            <person name="Buckel W."/>
            <person name="Daniel R."/>
        </authorList>
    </citation>
    <scope>NUCLEOTIDE SEQUENCE [LARGE SCALE GENOMIC DNA]</scope>
    <source>
        <strain evidence="10">X2</strain>
    </source>
</reference>
<dbReference type="Proteomes" id="UP000068026">
    <property type="component" value="Chromosome"/>
</dbReference>
<dbReference type="Gene3D" id="3.30.70.270">
    <property type="match status" value="1"/>
</dbReference>
<dbReference type="SUPFAM" id="SSF55073">
    <property type="entry name" value="Nucleotide cyclase"/>
    <property type="match status" value="1"/>
</dbReference>
<evidence type="ECO:0000256" key="3">
    <source>
        <dbReference type="PROSITE-ProRule" id="PRU00169"/>
    </source>
</evidence>
<keyword evidence="8" id="KW-0378">Hydrolase</keyword>
<dbReference type="CDD" id="cd00130">
    <property type="entry name" value="PAS"/>
    <property type="match status" value="1"/>
</dbReference>
<dbReference type="SUPFAM" id="SSF141868">
    <property type="entry name" value="EAL domain-like"/>
    <property type="match status" value="1"/>
</dbReference>
<sequence>MDADIGKKTILIADDAEPNRLLLKKIFGGEYYVEEAVNGVEALEKLRQLEDVAILILDIVMPLMDGFSVLEEMQKDEILRTIPTVVITANNEEDIQIRALSCGATDVMAKPFSPLIILHRIKNIMARKDSEKLAEQNRAYRLELKLMDTDEKSGLFNKNAFHRYTKKMLQKNSDKKFVLIRWDIDNFKVFNDWFGTEVGDTYLKKIGDFFREYEEKNDSVKTYARYDADHFVCCQEAEGFDPEEITQIIDDYMTHLKTIEFEYTPRVGLYLINDPSLDVALMCDRALLALRSIKDSYGKRYAWFDDSMREALLEQQEIVNEMEFALRDGQFITYFQPQYNYETGKMIGAEALVRWQHPRKGTILPNKFIPLFERNGFISRLDEYMWEQVCIQLKDWERKGLNLVPISVNVSRRDIYNPHLVGNILSLLQEYELSPEMLHLEITESAYTQNAEQLVNTVNLLRIHGIEVHMDDFGSGYSSLNMLQNVPVDILKLDMRFLGGDYKDERSGNILNAVVRMATALRLPVLAEGVETKEQAEFLRSIGCLLMQGYLFSRPMAVEDFEKLLDGSQTVSALDKSYVESFQGSIDLLSFTSQSTLLFNCFVGGAAVVEYDEKDEVLLALRINDQFLREIGITRMEYAEDGQSIFRYYEGENRVLVISMLQEAIHTGKETCCEIMRKSKLHDMEDNWFKLRARLLKNSMSKHFFYVTMENITIYKEQTVENEKLVHCLSALTNHVDEGLLVLELSENIKIQYSNVRIAEMFGYTQKEFQELFGNDFLLSIHPDDKVLARENFEQILRAGNGVGRRIYRQTCKNGYYEWVSMTGCVVETEKDHICICTTIEKDDENKQRY</sequence>
<dbReference type="Gene3D" id="3.30.450.20">
    <property type="entry name" value="PAS domain"/>
    <property type="match status" value="1"/>
</dbReference>
<dbReference type="SMART" id="SM00267">
    <property type="entry name" value="GGDEF"/>
    <property type="match status" value="1"/>
</dbReference>
<feature type="domain" description="GGDEF" evidence="7">
    <location>
        <begin position="175"/>
        <end position="307"/>
    </location>
</feature>
<dbReference type="KEGG" id="cpro:CPRO_12120"/>
<gene>
    <name evidence="8" type="primary">gmr_1</name>
    <name evidence="8" type="ORF">CPRO_12120</name>
    <name evidence="9" type="ORF">SAMN02745151_01623</name>
</gene>
<dbReference type="PROSITE" id="PS50883">
    <property type="entry name" value="EAL"/>
    <property type="match status" value="1"/>
</dbReference>